<accession>A0A814QS41</accession>
<dbReference type="OrthoDB" id="242766at2759"/>
<evidence type="ECO:0000256" key="1">
    <source>
        <dbReference type="ARBA" id="ARBA00008306"/>
    </source>
</evidence>
<dbReference type="GO" id="GO:0070131">
    <property type="term" value="P:positive regulation of mitochondrial translation"/>
    <property type="evidence" value="ECO:0007669"/>
    <property type="project" value="TreeGrafter"/>
</dbReference>
<dbReference type="PANTHER" id="PTHR16255">
    <property type="entry name" value="REQUIRED FOR MEIOTIC NUCLEAR DIVISION PROTEIN 1 HOMOLOG"/>
    <property type="match status" value="1"/>
</dbReference>
<dbReference type="AlphaFoldDB" id="A0A814QS41"/>
<evidence type="ECO:0000313" key="4">
    <source>
        <dbReference type="EMBL" id="CAF3551863.1"/>
    </source>
</evidence>
<dbReference type="InterPro" id="IPR003734">
    <property type="entry name" value="DUF155"/>
</dbReference>
<evidence type="ECO:0000313" key="5">
    <source>
        <dbReference type="Proteomes" id="UP000663891"/>
    </source>
</evidence>
<feature type="domain" description="DUF155" evidence="2">
    <location>
        <begin position="144"/>
        <end position="293"/>
    </location>
</feature>
<sequence>MFSRIIHSLDKTIKCFRYVSQTLPNPIQSRLSSVARPLKSSPKEPILLAGDVTSSMKLSVLKRVPRKKPKWKATNILNQREEQYYNVCALATADWYDLDRLKQRLITLSNSFQLIPISDTINDVLCLQIRTESKTKSEAFIFDDVSENQYPKDLIDNEKEIMNFTEVNTTSSLSNDIIKLNHQNETEHLLDKYTFSNALALSVKLGIWEAVLDDEVEYVADLANRLKQGKHIKIKHGSMQRKSGELYSLKHAVHLSHDFLDTPDFYWSNSRLENLYKKVFNYFAIAKRTKVLNERLNFSLELISVIEASLNEKKHVRLEWIIIILICAEVFFNVIDHLDFFSPNFTPKHQKSSDNRV</sequence>
<protein>
    <recommendedName>
        <fullName evidence="2">DUF155 domain-containing protein</fullName>
    </recommendedName>
</protein>
<organism evidence="3 5">
    <name type="scientific">Adineta steineri</name>
    <dbReference type="NCBI Taxonomy" id="433720"/>
    <lineage>
        <taxon>Eukaryota</taxon>
        <taxon>Metazoa</taxon>
        <taxon>Spiralia</taxon>
        <taxon>Gnathifera</taxon>
        <taxon>Rotifera</taxon>
        <taxon>Eurotatoria</taxon>
        <taxon>Bdelloidea</taxon>
        <taxon>Adinetida</taxon>
        <taxon>Adinetidae</taxon>
        <taxon>Adineta</taxon>
    </lineage>
</organism>
<comment type="similarity">
    <text evidence="1">Belongs to the RMD1/sif2 family.</text>
</comment>
<reference evidence="3" key="1">
    <citation type="submission" date="2021-02" db="EMBL/GenBank/DDBJ databases">
        <authorList>
            <person name="Nowell W R."/>
        </authorList>
    </citation>
    <scope>NUCLEOTIDE SEQUENCE</scope>
</reference>
<dbReference type="GO" id="GO:0005739">
    <property type="term" value="C:mitochondrion"/>
    <property type="evidence" value="ECO:0007669"/>
    <property type="project" value="UniProtKB-ARBA"/>
</dbReference>
<dbReference type="Pfam" id="PF02582">
    <property type="entry name" value="DUF155"/>
    <property type="match status" value="1"/>
</dbReference>
<evidence type="ECO:0000313" key="3">
    <source>
        <dbReference type="EMBL" id="CAF1123543.1"/>
    </source>
</evidence>
<dbReference type="EMBL" id="CAJOAY010000130">
    <property type="protein sequence ID" value="CAF3551863.1"/>
    <property type="molecule type" value="Genomic_DNA"/>
</dbReference>
<dbReference type="PANTHER" id="PTHR16255:SF1">
    <property type="entry name" value="REQUIRED FOR MEIOTIC NUCLEAR DIVISION PROTEIN 1 HOMOLOG"/>
    <property type="match status" value="1"/>
</dbReference>
<evidence type="ECO:0000259" key="2">
    <source>
        <dbReference type="Pfam" id="PF02582"/>
    </source>
</evidence>
<dbReference type="EMBL" id="CAJNON010000228">
    <property type="protein sequence ID" value="CAF1123543.1"/>
    <property type="molecule type" value="Genomic_DNA"/>
</dbReference>
<dbReference type="Proteomes" id="UP000663881">
    <property type="component" value="Unassembled WGS sequence"/>
</dbReference>
<gene>
    <name evidence="4" type="ORF">OKA104_LOCUS4134</name>
    <name evidence="3" type="ORF">VCS650_LOCUS21326</name>
</gene>
<name>A0A814QS41_9BILA</name>
<dbReference type="InterPro" id="IPR051624">
    <property type="entry name" value="RMD1/Sad1-interacting"/>
</dbReference>
<comment type="caution">
    <text evidence="3">The sequence shown here is derived from an EMBL/GenBank/DDBJ whole genome shotgun (WGS) entry which is preliminary data.</text>
</comment>
<proteinExistence type="inferred from homology"/>
<dbReference type="Proteomes" id="UP000663891">
    <property type="component" value="Unassembled WGS sequence"/>
</dbReference>